<dbReference type="InterPro" id="IPR043136">
    <property type="entry name" value="B30.2/SPRY_sf"/>
</dbReference>
<sequence>MPDEASAEEGGGDARSGGGGGAGNARGGGIGSGINVPIHLQGSVGLASLLTPGAVGLCSGGSGASSGGSGTATAAITTPSSESLGTLIAIATGKLWHHLHNQNGETHNSDSGVKAAAKAAQACDYDAVASDIAKQIARAEAPGDAKHVTNKLDAFLDPAQSGRIGPTREESEVAPTAAAPVSVGPSTQVSFSRHATLHPSAASGTAGHMGANAGDVESVSNFSSWKANACVFGGKWQYEVCLRTAGIQQIGWVTDACSFTHEEGVGDASDSYAYDGKRVKKWNVASQPYGQPWECGDVIGCVLDVDKGTASFYRNGEALGTAFSSVRRARPMLAYYPAVSLSQGERSEVNVGERPFLYPVEGHTPLCYPPSDDRCKVCMRLFLRMCEMARWRDAMPDHVAAIAHLVVAPMLRLMTDRREGAYLVSKIAVPVLMTIAVDKLDVPAHAYCEEDHADDGDGKDDATPATATTTAPRSLRRFDACAAVEAVAAGNDVGGSSSSSGGGGGGGGGGSSSRSSRQSLDSRLHPILDLLYTTAPDLEVLREFIYLLMDEVSRLVRSSPFVSTTAPLDSDAGQLARPAPWADGWLARGVAYETSDRPRSLAEAIMRHSTTLCAWYEGADGESAPEPVARAWSMRRYARRFSLAMEGLLVMKPPTAKDLKRMLPDASSVADDGENEMGGDNDTGVATSAVPSPSPASAAAASASDAAKPKKSHKPKKGQSPHHGVISAANARFRRGWDVMLAAVTSAERSHDRILAILCRQAPKFFFDVYLKRVLLTNKGHRRETPPGGLMERSALMSTYFVLLRALERHIVAARAVFADKLIQEKGVPQPSSEWNRVVGRLDVDSRPPLLVYPVLDVWTSSFAAMLDMNRLGGGYNHLNSEYPQADLVRSPVIVSPMAATAISNCIGSAGGSAAGNDELSKGTGTTIPPFASVDEWCARLKGARQKESRRHEEDEGRSSESFAIPANHAHTCLDYVLLLYHVCASTSYKSTGQQLQAYASLVRQMDETRARISRCGDTEASEPAAVTSSASTSSSRTAADGAAYALADESGGGGGGGGGEGQSAGDRTVGTSTSASTSAPLSSNRMYANTLRQALRAQEDEQADLRRQCALKDVLLYGAEKQAASLHLLAYALQVLHATSSTRGDVLRYAPDYWVEGSVDLFHALRRGDPVLPAMEVLMVPTGAASFVDLGERFTSLPHLGTMNELTSFLTKHLDDSRILSPDTKDVLLQSLLVLLQYPEYVRAFEVCSSSREQLAPTLLRTFNETLWIPTMNAWLRLVSGCGFAQQHKQSASEDAVDPWVARALGLPKARLLDVERSWIDVEDGVEAKPRGSSRWFQSQLRKLLLDNPTEYERVLTRVLSSANWTATELSAAAREAEVAGRRRAREGGLAASRASLAELQSYRRKCLIMLELTTSLLRLLEFLLLCEPCIFLGGRERHPPTEPREVSTGRARLSRVYETLSFTLSHLMGSNGERALREAHKGAGGDERERMRDGLYAPVVGALLALREVSDGSLDPIADLARLDSDASADGGADAASPGSSNDSDGPLLAGVRALCDHAFASLRRSGELSEAALEAARCVLTGVFDVLVDVSKEVADDDDDDIPDDLLDPLTATLMADPVMLPTSKVVVDRATILRHLATGNGFDPFSREPLTEDDLLDAVEVRAQLAEWRASKCSK</sequence>
<keyword evidence="10" id="KW-0833">Ubl conjugation pathway</keyword>
<dbReference type="Gene3D" id="2.60.120.920">
    <property type="match status" value="1"/>
</dbReference>
<feature type="compositionally biased region" description="Gly residues" evidence="12">
    <location>
        <begin position="13"/>
        <end position="24"/>
    </location>
</feature>
<feature type="compositionally biased region" description="Basic residues" evidence="12">
    <location>
        <begin position="709"/>
        <end position="720"/>
    </location>
</feature>
<keyword evidence="11" id="KW-0862">Zinc</keyword>
<dbReference type="UniPathway" id="UPA00143"/>
<feature type="compositionally biased region" description="Basic and acidic residues" evidence="12">
    <location>
        <begin position="451"/>
        <end position="462"/>
    </location>
</feature>
<proteinExistence type="inferred from homology"/>
<dbReference type="Pfam" id="PF25576">
    <property type="entry name" value="TPR_RNF123"/>
    <property type="match status" value="1"/>
</dbReference>
<evidence type="ECO:0000256" key="6">
    <source>
        <dbReference type="ARBA" id="ARBA00022490"/>
    </source>
</evidence>
<dbReference type="GO" id="GO:0008270">
    <property type="term" value="F:zinc ion binding"/>
    <property type="evidence" value="ECO:0007669"/>
    <property type="project" value="UniProtKB-KW"/>
</dbReference>
<feature type="compositionally biased region" description="Low complexity" evidence="12">
    <location>
        <begin position="680"/>
        <end position="706"/>
    </location>
</feature>
<dbReference type="InterPro" id="IPR003877">
    <property type="entry name" value="SPRY_dom"/>
</dbReference>
<dbReference type="Pfam" id="PF00622">
    <property type="entry name" value="SPRY"/>
    <property type="match status" value="1"/>
</dbReference>
<comment type="subcellular location">
    <subcellularLocation>
        <location evidence="2">Cytoplasm</location>
    </subcellularLocation>
</comment>
<evidence type="ECO:0000256" key="10">
    <source>
        <dbReference type="ARBA" id="ARBA00022786"/>
    </source>
</evidence>
<dbReference type="PANTHER" id="PTHR13363">
    <property type="entry name" value="RING FINGER AND SRY DOMAIN-CONTAINING"/>
    <property type="match status" value="1"/>
</dbReference>
<comment type="caution">
    <text evidence="15">The sequence shown here is derived from an EMBL/GenBank/DDBJ whole genome shotgun (WGS) entry which is preliminary data.</text>
</comment>
<dbReference type="InterPro" id="IPR001870">
    <property type="entry name" value="B30.2/SPRY"/>
</dbReference>
<comment type="similarity">
    <text evidence="4">Belongs to the ubiquitin conjugation factor E4 family.</text>
</comment>
<feature type="compositionally biased region" description="Gly residues" evidence="12">
    <location>
        <begin position="1051"/>
        <end position="1063"/>
    </location>
</feature>
<feature type="region of interest" description="Disordered" evidence="12">
    <location>
        <begin position="1047"/>
        <end position="1084"/>
    </location>
</feature>
<feature type="region of interest" description="Disordered" evidence="12">
    <location>
        <begin position="492"/>
        <end position="519"/>
    </location>
</feature>
<dbReference type="GO" id="GO:0051603">
    <property type="term" value="P:proteolysis involved in protein catabolic process"/>
    <property type="evidence" value="ECO:0007669"/>
    <property type="project" value="TreeGrafter"/>
</dbReference>
<dbReference type="OrthoDB" id="258495at2759"/>
<evidence type="ECO:0000256" key="2">
    <source>
        <dbReference type="ARBA" id="ARBA00004496"/>
    </source>
</evidence>
<dbReference type="EMBL" id="BNJQ01000001">
    <property type="protein sequence ID" value="GHP01658.1"/>
    <property type="molecule type" value="Genomic_DNA"/>
</dbReference>
<dbReference type="PROSITE" id="PS50188">
    <property type="entry name" value="B302_SPRY"/>
    <property type="match status" value="1"/>
</dbReference>
<dbReference type="InterPro" id="IPR013083">
    <property type="entry name" value="Znf_RING/FYVE/PHD"/>
</dbReference>
<evidence type="ECO:0000256" key="8">
    <source>
        <dbReference type="ARBA" id="ARBA00022723"/>
    </source>
</evidence>
<keyword evidence="16" id="KW-1185">Reference proteome</keyword>
<dbReference type="SMART" id="SM00504">
    <property type="entry name" value="Ubox"/>
    <property type="match status" value="1"/>
</dbReference>
<evidence type="ECO:0000256" key="9">
    <source>
        <dbReference type="ARBA" id="ARBA00022771"/>
    </source>
</evidence>
<feature type="compositionally biased region" description="Acidic residues" evidence="12">
    <location>
        <begin position="1"/>
        <end position="11"/>
    </location>
</feature>
<dbReference type="InterPro" id="IPR057987">
    <property type="entry name" value="TPR_RNF123/RKP"/>
</dbReference>
<keyword evidence="8" id="KW-0479">Metal-binding</keyword>
<feature type="compositionally biased region" description="Gly residues" evidence="12">
    <location>
        <begin position="500"/>
        <end position="511"/>
    </location>
</feature>
<dbReference type="Proteomes" id="UP000660262">
    <property type="component" value="Unassembled WGS sequence"/>
</dbReference>
<comment type="pathway">
    <text evidence="3">Protein modification; protein ubiquitination.</text>
</comment>
<reference evidence="15" key="1">
    <citation type="submission" date="2020-10" db="EMBL/GenBank/DDBJ databases">
        <title>Unveiling of a novel bifunctional photoreceptor, Dualchrome1, isolated from a cosmopolitan green alga.</title>
        <authorList>
            <person name="Suzuki S."/>
            <person name="Kawachi M."/>
        </authorList>
    </citation>
    <scope>NUCLEOTIDE SEQUENCE</scope>
    <source>
        <strain evidence="15">NIES 2893</strain>
    </source>
</reference>
<feature type="domain" description="U-box" evidence="14">
    <location>
        <begin position="1604"/>
        <end position="1679"/>
    </location>
</feature>
<dbReference type="SUPFAM" id="SSF57850">
    <property type="entry name" value="RING/U-box"/>
    <property type="match status" value="1"/>
</dbReference>
<dbReference type="SMART" id="SM00449">
    <property type="entry name" value="SPRY"/>
    <property type="match status" value="1"/>
</dbReference>
<evidence type="ECO:0000313" key="16">
    <source>
        <dbReference type="Proteomes" id="UP000660262"/>
    </source>
</evidence>
<keyword evidence="7" id="KW-0808">Transferase</keyword>
<keyword evidence="9" id="KW-0863">Zinc-finger</keyword>
<evidence type="ECO:0000256" key="5">
    <source>
        <dbReference type="ARBA" id="ARBA00012483"/>
    </source>
</evidence>
<dbReference type="FunFam" id="3.30.40.10:FF:000055">
    <property type="entry name" value="Ubiquitin conjugation factor e4 a"/>
    <property type="match status" value="1"/>
</dbReference>
<dbReference type="PANTHER" id="PTHR13363:SF5">
    <property type="entry name" value="E3 UBIQUITIN-PROTEIN LIGASE RNF123"/>
    <property type="match status" value="1"/>
</dbReference>
<feature type="compositionally biased region" description="Low complexity" evidence="12">
    <location>
        <begin position="1072"/>
        <end position="1084"/>
    </location>
</feature>
<feature type="region of interest" description="Disordered" evidence="12">
    <location>
        <begin position="667"/>
        <end position="725"/>
    </location>
</feature>
<evidence type="ECO:0000256" key="1">
    <source>
        <dbReference type="ARBA" id="ARBA00000900"/>
    </source>
</evidence>
<dbReference type="InterPro" id="IPR013320">
    <property type="entry name" value="ConA-like_dom_sf"/>
</dbReference>
<feature type="compositionally biased region" description="Low complexity" evidence="12">
    <location>
        <begin position="1022"/>
        <end position="1035"/>
    </location>
</feature>
<dbReference type="EC" id="2.3.2.27" evidence="5"/>
<dbReference type="PROSITE" id="PS51698">
    <property type="entry name" value="U_BOX"/>
    <property type="match status" value="1"/>
</dbReference>
<dbReference type="GO" id="GO:0005737">
    <property type="term" value="C:cytoplasm"/>
    <property type="evidence" value="ECO:0007669"/>
    <property type="project" value="UniProtKB-SubCell"/>
</dbReference>
<evidence type="ECO:0000256" key="12">
    <source>
        <dbReference type="SAM" id="MobiDB-lite"/>
    </source>
</evidence>
<evidence type="ECO:0000256" key="7">
    <source>
        <dbReference type="ARBA" id="ARBA00022679"/>
    </source>
</evidence>
<gene>
    <name evidence="15" type="ORF">PPROV_000041500</name>
</gene>
<evidence type="ECO:0000256" key="11">
    <source>
        <dbReference type="ARBA" id="ARBA00022833"/>
    </source>
</evidence>
<organism evidence="15 16">
    <name type="scientific">Pycnococcus provasolii</name>
    <dbReference type="NCBI Taxonomy" id="41880"/>
    <lineage>
        <taxon>Eukaryota</taxon>
        <taxon>Viridiplantae</taxon>
        <taxon>Chlorophyta</taxon>
        <taxon>Pseudoscourfieldiophyceae</taxon>
        <taxon>Pseudoscourfieldiales</taxon>
        <taxon>Pycnococcaceae</taxon>
        <taxon>Pycnococcus</taxon>
    </lineage>
</organism>
<feature type="region of interest" description="Disordered" evidence="12">
    <location>
        <begin position="157"/>
        <end position="184"/>
    </location>
</feature>
<dbReference type="Gene3D" id="3.30.40.10">
    <property type="entry name" value="Zinc/RING finger domain, C3HC4 (zinc finger)"/>
    <property type="match status" value="1"/>
</dbReference>
<dbReference type="InterPro" id="IPR003613">
    <property type="entry name" value="Ubox_domain"/>
</dbReference>
<evidence type="ECO:0000256" key="3">
    <source>
        <dbReference type="ARBA" id="ARBA00004906"/>
    </source>
</evidence>
<evidence type="ECO:0000259" key="13">
    <source>
        <dbReference type="PROSITE" id="PS50188"/>
    </source>
</evidence>
<dbReference type="GO" id="GO:0061630">
    <property type="term" value="F:ubiquitin protein ligase activity"/>
    <property type="evidence" value="ECO:0007669"/>
    <property type="project" value="UniProtKB-EC"/>
</dbReference>
<dbReference type="SUPFAM" id="SSF49899">
    <property type="entry name" value="Concanavalin A-like lectins/glucanases"/>
    <property type="match status" value="1"/>
</dbReference>
<feature type="domain" description="B30.2/SPRY" evidence="13">
    <location>
        <begin position="169"/>
        <end position="356"/>
    </location>
</feature>
<feature type="region of interest" description="Disordered" evidence="12">
    <location>
        <begin position="1013"/>
        <end position="1035"/>
    </location>
</feature>
<evidence type="ECO:0000259" key="14">
    <source>
        <dbReference type="PROSITE" id="PS51698"/>
    </source>
</evidence>
<dbReference type="InterPro" id="IPR045129">
    <property type="entry name" value="RNF123/RKP/RSPRY1"/>
</dbReference>
<feature type="region of interest" description="Disordered" evidence="12">
    <location>
        <begin position="451"/>
        <end position="470"/>
    </location>
</feature>
<accession>A0A830H4V6</accession>
<name>A0A830H4V6_9CHLO</name>
<dbReference type="GO" id="GO:0016567">
    <property type="term" value="P:protein ubiquitination"/>
    <property type="evidence" value="ECO:0007669"/>
    <property type="project" value="UniProtKB-UniPathway"/>
</dbReference>
<protein>
    <recommendedName>
        <fullName evidence="5">RING-type E3 ubiquitin transferase</fullName>
        <ecNumber evidence="5">2.3.2.27</ecNumber>
    </recommendedName>
</protein>
<comment type="catalytic activity">
    <reaction evidence="1">
        <text>S-ubiquitinyl-[E2 ubiquitin-conjugating enzyme]-L-cysteine + [acceptor protein]-L-lysine = [E2 ubiquitin-conjugating enzyme]-L-cysteine + N(6)-ubiquitinyl-[acceptor protein]-L-lysine.</text>
        <dbReference type="EC" id="2.3.2.27"/>
    </reaction>
</comment>
<evidence type="ECO:0000313" key="15">
    <source>
        <dbReference type="EMBL" id="GHP01658.1"/>
    </source>
</evidence>
<feature type="region of interest" description="Disordered" evidence="12">
    <location>
        <begin position="1"/>
        <end position="24"/>
    </location>
</feature>
<dbReference type="Pfam" id="PF04564">
    <property type="entry name" value="U-box"/>
    <property type="match status" value="1"/>
</dbReference>
<evidence type="ECO:0000256" key="4">
    <source>
        <dbReference type="ARBA" id="ARBA00007434"/>
    </source>
</evidence>
<keyword evidence="6" id="KW-0963">Cytoplasm</keyword>